<feature type="region of interest" description="Disordered" evidence="1">
    <location>
        <begin position="367"/>
        <end position="387"/>
    </location>
</feature>
<comment type="caution">
    <text evidence="2">The sequence shown here is derived from an EMBL/GenBank/DDBJ whole genome shotgun (WGS) entry which is preliminary data.</text>
</comment>
<evidence type="ECO:0000256" key="1">
    <source>
        <dbReference type="SAM" id="MobiDB-lite"/>
    </source>
</evidence>
<dbReference type="Gene3D" id="1.20.5.170">
    <property type="match status" value="1"/>
</dbReference>
<dbReference type="Proteomes" id="UP001610563">
    <property type="component" value="Unassembled WGS sequence"/>
</dbReference>
<organism evidence="2 3">
    <name type="scientific">Aspergillus keveii</name>
    <dbReference type="NCBI Taxonomy" id="714993"/>
    <lineage>
        <taxon>Eukaryota</taxon>
        <taxon>Fungi</taxon>
        <taxon>Dikarya</taxon>
        <taxon>Ascomycota</taxon>
        <taxon>Pezizomycotina</taxon>
        <taxon>Eurotiomycetes</taxon>
        <taxon>Eurotiomycetidae</taxon>
        <taxon>Eurotiales</taxon>
        <taxon>Aspergillaceae</taxon>
        <taxon>Aspergillus</taxon>
        <taxon>Aspergillus subgen. Nidulantes</taxon>
    </lineage>
</organism>
<sequence>MDHNAHLSLKARQRRVLGKFQFQTPVTPQSCKGTAAPTAPAPAPAPPAVDNQPSPPPLRPNKRREQILRAQRDHRKRTQEYISALEAEVLRLRAEETRLHNVSDAWMQCVVTLLESTKRAEHVRSYSAYAQSQSPRGLFLWAVRDTADHDHDINIDIGFDIGIDINDASRLGQPVWQLKLWQAQQLLKFQRPTILPYLDTHTASVHALLQNFCDNIAPTLNTTEASTSDYLNRIMPLAMGNATAQNAFLAASGRHLQTLRGSFQVAETLRYRSAAIRGLQKASMDGSMDLESSVTTLATILGLLVDDAIGDIKDYPTLLGLVETWARIGGSEEYKSKDLSIKFLLEQIQMIKTLIHPIYQFNESYRMSRNPQSTEQQQQATPQRSQPDLRTSLMNIQSAVTQACHIYNEFPATDSLKCNPDSSSSTLDSLLDRLQSVVITIPPFTPGENSLTWVYSTAVSRSVQPQHKMFFTLRLAELMRRTGVSDTDITEYIEGAGSSIAVHF</sequence>
<dbReference type="InterPro" id="IPR021858">
    <property type="entry name" value="Fun_TF"/>
</dbReference>
<feature type="region of interest" description="Disordered" evidence="1">
    <location>
        <begin position="21"/>
        <end position="64"/>
    </location>
</feature>
<gene>
    <name evidence="2" type="ORF">BJX66DRAFT_342901</name>
</gene>
<name>A0ABR4FQW5_9EURO</name>
<dbReference type="CDD" id="cd14688">
    <property type="entry name" value="bZIP_YAP"/>
    <property type="match status" value="1"/>
</dbReference>
<reference evidence="2 3" key="1">
    <citation type="submission" date="2024-07" db="EMBL/GenBank/DDBJ databases">
        <title>Section-level genome sequencing and comparative genomics of Aspergillus sections Usti and Cavernicolus.</title>
        <authorList>
            <consortium name="Lawrence Berkeley National Laboratory"/>
            <person name="Nybo J.L."/>
            <person name="Vesth T.C."/>
            <person name="Theobald S."/>
            <person name="Frisvad J.C."/>
            <person name="Larsen T.O."/>
            <person name="Kjaerboelling I."/>
            <person name="Rothschild-Mancinelli K."/>
            <person name="Lyhne E.K."/>
            <person name="Kogle M.E."/>
            <person name="Barry K."/>
            <person name="Clum A."/>
            <person name="Na H."/>
            <person name="Ledsgaard L."/>
            <person name="Lin J."/>
            <person name="Lipzen A."/>
            <person name="Kuo A."/>
            <person name="Riley R."/>
            <person name="Mondo S."/>
            <person name="Labutti K."/>
            <person name="Haridas S."/>
            <person name="Pangalinan J."/>
            <person name="Salamov A.A."/>
            <person name="Simmons B.A."/>
            <person name="Magnuson J.K."/>
            <person name="Chen J."/>
            <person name="Drula E."/>
            <person name="Henrissat B."/>
            <person name="Wiebenga A."/>
            <person name="Lubbers R.J."/>
            <person name="Gomes A.C."/>
            <person name="Makela M.R."/>
            <person name="Stajich J."/>
            <person name="Grigoriev I.V."/>
            <person name="Mortensen U.H."/>
            <person name="De Vries R.P."/>
            <person name="Baker S.E."/>
            <person name="Andersen M.R."/>
        </authorList>
    </citation>
    <scope>NUCLEOTIDE SEQUENCE [LARGE SCALE GENOMIC DNA]</scope>
    <source>
        <strain evidence="2 3">CBS 209.92</strain>
    </source>
</reference>
<feature type="compositionally biased region" description="Polar residues" evidence="1">
    <location>
        <begin position="21"/>
        <end position="32"/>
    </location>
</feature>
<evidence type="ECO:0000313" key="2">
    <source>
        <dbReference type="EMBL" id="KAL2785658.1"/>
    </source>
</evidence>
<evidence type="ECO:0008006" key="4">
    <source>
        <dbReference type="Google" id="ProtNLM"/>
    </source>
</evidence>
<evidence type="ECO:0000313" key="3">
    <source>
        <dbReference type="Proteomes" id="UP001610563"/>
    </source>
</evidence>
<feature type="compositionally biased region" description="Pro residues" evidence="1">
    <location>
        <begin position="39"/>
        <end position="59"/>
    </location>
</feature>
<accession>A0ABR4FQW5</accession>
<proteinExistence type="predicted"/>
<dbReference type="InterPro" id="IPR046347">
    <property type="entry name" value="bZIP_sf"/>
</dbReference>
<dbReference type="SUPFAM" id="SSF57959">
    <property type="entry name" value="Leucine zipper domain"/>
    <property type="match status" value="1"/>
</dbReference>
<dbReference type="EMBL" id="JBFTWV010000138">
    <property type="protein sequence ID" value="KAL2785658.1"/>
    <property type="molecule type" value="Genomic_DNA"/>
</dbReference>
<keyword evidence="3" id="KW-1185">Reference proteome</keyword>
<protein>
    <recommendedName>
        <fullName evidence="4">BZIP domain-containing protein</fullName>
    </recommendedName>
</protein>
<feature type="compositionally biased region" description="Low complexity" evidence="1">
    <location>
        <begin position="371"/>
        <end position="386"/>
    </location>
</feature>
<dbReference type="Pfam" id="PF11951">
    <property type="entry name" value="Fungal_trans_2"/>
    <property type="match status" value="1"/>
</dbReference>